<organism evidence="4 5">
    <name type="scientific">Aduncisulcus paluster</name>
    <dbReference type="NCBI Taxonomy" id="2918883"/>
    <lineage>
        <taxon>Eukaryota</taxon>
        <taxon>Metamonada</taxon>
        <taxon>Carpediemonas-like organisms</taxon>
        <taxon>Aduncisulcus</taxon>
    </lineage>
</organism>
<feature type="region of interest" description="Disordered" evidence="1">
    <location>
        <begin position="627"/>
        <end position="666"/>
    </location>
</feature>
<dbReference type="PANTHER" id="PTHR16216">
    <property type="entry name" value="DYNEIN ASSEMBLY FACTOR 5, AXONEMAL"/>
    <property type="match status" value="1"/>
</dbReference>
<accession>A0ABQ5KPD3</accession>
<keyword evidence="5" id="KW-1185">Reference proteome</keyword>
<dbReference type="Pfam" id="PF25757">
    <property type="entry name" value="TPR_DNAAF5"/>
    <property type="match status" value="1"/>
</dbReference>
<name>A0ABQ5KPD3_9EUKA</name>
<dbReference type="Pfam" id="PF24573">
    <property type="entry name" value="HEAT_DAAF5"/>
    <property type="match status" value="1"/>
</dbReference>
<evidence type="ECO:0000259" key="3">
    <source>
        <dbReference type="Pfam" id="PF25757"/>
    </source>
</evidence>
<dbReference type="InterPro" id="IPR057978">
    <property type="entry name" value="TPR_DAAF5"/>
</dbReference>
<evidence type="ECO:0000313" key="4">
    <source>
        <dbReference type="EMBL" id="GKT34384.1"/>
    </source>
</evidence>
<gene>
    <name evidence="4" type="ORF">ADUPG1_007744</name>
</gene>
<evidence type="ECO:0000313" key="5">
    <source>
        <dbReference type="Proteomes" id="UP001057375"/>
    </source>
</evidence>
<feature type="domain" description="Dynein axonemal assembly factor 5 TPR repeats" evidence="3">
    <location>
        <begin position="139"/>
        <end position="329"/>
    </location>
</feature>
<dbReference type="InterPro" id="IPR011989">
    <property type="entry name" value="ARM-like"/>
</dbReference>
<sequence>MYLIPDKGSKKKKRIQSFRDLQKYFSAADKEEKFQMSIDLLPPSHTSIIWGMIDSCDEVRLLCTKVITDFVVILCELESEKDDSLKKLNEATPFILTQITQRFSADKAPRNFGSSDHLALATSLGFKDSTPVPSVHNPLERSDEVKEAIIYLLTIIVDCLTPSCLSIFSDEISNILICGTLDECPKIKQKSIELVRIWSDKLPEDAGLRSERLIGALLIGGINKGKLRIRCLAIQAAVSVVSGRGKNETVTRHLVERLIVLNRDPKIGVRLCLAEQIGTLLTKHVDRHTLGPVFTSCLLSLLSDPSEEVARVALNSLEQGGEQLLQDDKKRYKQLINFQDSLSAPITPYKQAYLPFCSHPIVTRPSLGSRLLVKNCLSRIIGVVVTELTDPILSVRIRALRLLGHIIAHSEREIARYSSSIIEGLSGAFEGVDFQGISQNSRFSTSSSVPSSSGSGSETSMAGARYIRDGGKLFTSVDSMVNSATGSGSLQSSTTPSRPHVELSRYGLDKYHRERQMKLEEEKRMLRLSSSPCAPCVGVCGGVINDDDQRVGKEEKELMFEMRKTSALLFLSLPLSISLNHLSHLSCGRSCMASSVSVSEERKGCAFFMLSVLYDVWACVYECGGKRRDSAKEEDGGKLEDDEDKKEKGEKKGRRRKGENWRFYCT</sequence>
<dbReference type="EMBL" id="BQXS01010803">
    <property type="protein sequence ID" value="GKT34384.1"/>
    <property type="molecule type" value="Genomic_DNA"/>
</dbReference>
<reference evidence="4" key="1">
    <citation type="submission" date="2022-03" db="EMBL/GenBank/DDBJ databases">
        <title>Draft genome sequence of Aduncisulcus paluster, a free-living microaerophilic Fornicata.</title>
        <authorList>
            <person name="Yuyama I."/>
            <person name="Kume K."/>
            <person name="Tamura T."/>
            <person name="Inagaki Y."/>
            <person name="Hashimoto T."/>
        </authorList>
    </citation>
    <scope>NUCLEOTIDE SEQUENCE</scope>
    <source>
        <strain evidence="4">NY0171</strain>
    </source>
</reference>
<dbReference type="Proteomes" id="UP001057375">
    <property type="component" value="Unassembled WGS sequence"/>
</dbReference>
<feature type="domain" description="Dynein axonemal assembly factor 5 HEAT-repeat" evidence="2">
    <location>
        <begin position="361"/>
        <end position="428"/>
    </location>
</feature>
<dbReference type="InterPro" id="IPR016024">
    <property type="entry name" value="ARM-type_fold"/>
</dbReference>
<evidence type="ECO:0000259" key="2">
    <source>
        <dbReference type="Pfam" id="PF24573"/>
    </source>
</evidence>
<feature type="compositionally biased region" description="Low complexity" evidence="1">
    <location>
        <begin position="442"/>
        <end position="460"/>
    </location>
</feature>
<feature type="region of interest" description="Disordered" evidence="1">
    <location>
        <begin position="442"/>
        <end position="461"/>
    </location>
</feature>
<protein>
    <submittedName>
        <fullName evidence="4">Uncharacterized protein</fullName>
    </submittedName>
</protein>
<proteinExistence type="predicted"/>
<dbReference type="PANTHER" id="PTHR16216:SF2">
    <property type="entry name" value="DYNEIN AXONEMAL ASSEMBLY FACTOR 5"/>
    <property type="match status" value="1"/>
</dbReference>
<comment type="caution">
    <text evidence="4">The sequence shown here is derived from an EMBL/GenBank/DDBJ whole genome shotgun (WGS) entry which is preliminary data.</text>
</comment>
<evidence type="ECO:0000256" key="1">
    <source>
        <dbReference type="SAM" id="MobiDB-lite"/>
    </source>
</evidence>
<dbReference type="SUPFAM" id="SSF48371">
    <property type="entry name" value="ARM repeat"/>
    <property type="match status" value="1"/>
</dbReference>
<dbReference type="InterPro" id="IPR052623">
    <property type="entry name" value="DAAF5"/>
</dbReference>
<feature type="compositionally biased region" description="Basic and acidic residues" evidence="1">
    <location>
        <begin position="627"/>
        <end position="650"/>
    </location>
</feature>
<dbReference type="Gene3D" id="1.25.10.10">
    <property type="entry name" value="Leucine-rich Repeat Variant"/>
    <property type="match status" value="1"/>
</dbReference>
<dbReference type="InterPro" id="IPR056497">
    <property type="entry name" value="HEAT_DAAF5"/>
</dbReference>